<dbReference type="SUPFAM" id="SSF52091">
    <property type="entry name" value="SpoIIaa-like"/>
    <property type="match status" value="1"/>
</dbReference>
<organism evidence="2 3">
    <name type="scientific">Spongiactinospora gelatinilytica</name>
    <dbReference type="NCBI Taxonomy" id="2666298"/>
    <lineage>
        <taxon>Bacteria</taxon>
        <taxon>Bacillati</taxon>
        <taxon>Actinomycetota</taxon>
        <taxon>Actinomycetes</taxon>
        <taxon>Streptosporangiales</taxon>
        <taxon>Streptosporangiaceae</taxon>
        <taxon>Spongiactinospora</taxon>
    </lineage>
</organism>
<accession>A0A2W2FLV9</accession>
<dbReference type="Proteomes" id="UP000248544">
    <property type="component" value="Unassembled WGS sequence"/>
</dbReference>
<feature type="domain" description="STAS" evidence="1">
    <location>
        <begin position="31"/>
        <end position="116"/>
    </location>
</feature>
<dbReference type="Gene3D" id="3.30.750.24">
    <property type="entry name" value="STAS domain"/>
    <property type="match status" value="1"/>
</dbReference>
<evidence type="ECO:0000259" key="1">
    <source>
        <dbReference type="PROSITE" id="PS50801"/>
    </source>
</evidence>
<dbReference type="AlphaFoldDB" id="A0A2W2FLV9"/>
<protein>
    <recommendedName>
        <fullName evidence="1">STAS domain-containing protein</fullName>
    </recommendedName>
</protein>
<sequence length="116" mass="12186">MWTPSADAVIYLDGILRVTYTPAPRGGRVLLVGELDATNISAVAPLLAHASAEDTLTIDVGLLEFVDMAGLRMLTGLCRDGAAHLTNVPTGMRRILALLPEAEAADLLPDCAYSPA</sequence>
<dbReference type="PROSITE" id="PS50801">
    <property type="entry name" value="STAS"/>
    <property type="match status" value="1"/>
</dbReference>
<gene>
    <name evidence="2" type="ORF">C1I98_30640</name>
</gene>
<dbReference type="EMBL" id="POUA01000338">
    <property type="protein sequence ID" value="PZG30959.1"/>
    <property type="molecule type" value="Genomic_DNA"/>
</dbReference>
<evidence type="ECO:0000313" key="2">
    <source>
        <dbReference type="EMBL" id="PZG30959.1"/>
    </source>
</evidence>
<keyword evidence="3" id="KW-1185">Reference proteome</keyword>
<comment type="caution">
    <text evidence="2">The sequence shown here is derived from an EMBL/GenBank/DDBJ whole genome shotgun (WGS) entry which is preliminary data.</text>
</comment>
<dbReference type="InterPro" id="IPR036513">
    <property type="entry name" value="STAS_dom_sf"/>
</dbReference>
<reference evidence="2 3" key="1">
    <citation type="submission" date="2018-01" db="EMBL/GenBank/DDBJ databases">
        <title>Draft genome sequence of Sphaerisporangium sp. 7K107.</title>
        <authorList>
            <person name="Sahin N."/>
            <person name="Saygin H."/>
            <person name="Ay H."/>
        </authorList>
    </citation>
    <scope>NUCLEOTIDE SEQUENCE [LARGE SCALE GENOMIC DNA]</scope>
    <source>
        <strain evidence="2 3">7K107</strain>
    </source>
</reference>
<name>A0A2W2FLV9_9ACTN</name>
<dbReference type="InterPro" id="IPR002645">
    <property type="entry name" value="STAS_dom"/>
</dbReference>
<proteinExistence type="predicted"/>
<dbReference type="Pfam" id="PF13466">
    <property type="entry name" value="STAS_2"/>
    <property type="match status" value="1"/>
</dbReference>
<evidence type="ECO:0000313" key="3">
    <source>
        <dbReference type="Proteomes" id="UP000248544"/>
    </source>
</evidence>
<dbReference type="InterPro" id="IPR058548">
    <property type="entry name" value="MlaB-like_STAS"/>
</dbReference>